<dbReference type="Pfam" id="PF17853">
    <property type="entry name" value="GGDEF_2"/>
    <property type="match status" value="1"/>
</dbReference>
<dbReference type="Pfam" id="PF06505">
    <property type="entry name" value="XylR_N"/>
    <property type="match status" value="1"/>
</dbReference>
<keyword evidence="4" id="KW-1185">Reference proteome</keyword>
<dbReference type="InterPro" id="IPR051448">
    <property type="entry name" value="CdaR-like_regulators"/>
</dbReference>
<dbReference type="AlphaFoldDB" id="A0A396SSQ3"/>
<evidence type="ECO:0000256" key="1">
    <source>
        <dbReference type="ARBA" id="ARBA00006754"/>
    </source>
</evidence>
<dbReference type="InterPro" id="IPR024096">
    <property type="entry name" value="NO_sig/Golgi_transp_ligand-bd"/>
</dbReference>
<comment type="similarity">
    <text evidence="1">Belongs to the CdaR family.</text>
</comment>
<dbReference type="InterPro" id="IPR004096">
    <property type="entry name" value="V4R"/>
</dbReference>
<proteinExistence type="inferred from homology"/>
<dbReference type="InterPro" id="IPR041522">
    <property type="entry name" value="CdaR_GGDEF"/>
</dbReference>
<reference evidence="3 4" key="1">
    <citation type="submission" date="2018-08" db="EMBL/GenBank/DDBJ databases">
        <title>Lysinibacillus sp. YLB-03 draft genome sequence.</title>
        <authorList>
            <person name="Yu L."/>
        </authorList>
    </citation>
    <scope>NUCLEOTIDE SEQUENCE [LARGE SCALE GENOMIC DNA]</scope>
    <source>
        <strain evidence="3 4">YLB-03</strain>
    </source>
</reference>
<dbReference type="Gene3D" id="3.30.1380.20">
    <property type="entry name" value="Trafficking protein particle complex subunit 3"/>
    <property type="match status" value="1"/>
</dbReference>
<dbReference type="EMBL" id="QWEI01000001">
    <property type="protein sequence ID" value="RHW39481.1"/>
    <property type="molecule type" value="Genomic_DNA"/>
</dbReference>
<dbReference type="PANTHER" id="PTHR33744:SF15">
    <property type="entry name" value="CARBOHYDRATE DIACID REGULATOR"/>
    <property type="match status" value="1"/>
</dbReference>
<name>A0A396SSQ3_9BACL</name>
<feature type="domain" description="4-vinyl reductase 4VR" evidence="2">
    <location>
        <begin position="116"/>
        <end position="178"/>
    </location>
</feature>
<sequence>MKANKLVFDHLVDINPRTGVIKFNGKRMGLIATESIGFLRRDLIRILGTERAKSVLMRHGMTSGYSAAQSVKKAFPWRCKEELILAGPALHTLEGLVMVEPSEIQIDGDSLYMQGTWFYSYEYEEHVKHFGFSNESVCWNLVGYVKGFLSNVFGDEVIVYEETCKGKGDYQCTFVACSSHLAPPEHSNSLHHFEEDCLLSEFDEKFHQLEQAQSVIQRADRLNEKLTNALLSEQNLASLLNYMSDELGISVLVERNRIRRPIEFIFKETVHEKIYAAYSNGEQLPEQGFVEVFPIKSEQAYYGKLVLIGQGILKDEERLIAGRCISPFLWYFNTQYKVAERTWRKKVNLFEQIIGGKGNSGTLKLNPNILDVDIHQQNRVLMIKSDIENVYTLYLFIEKLLVTDIFIKENYVVILASELEKPIQQTAEDILNALIEMFPQNSFYIGVGQQGNSLETLATSYEDAMKLCNFLVHCSSKRQQIAYYEQLKHVLLFLKTSEPTQLIVYYQNVIGKLIDHDIHNEAQLLLTLQTFFDCNGNINKTAQQLNLSIPGLRYRMEKIESLVDADLKSGDGRFQCQLALQFYYAVQAIK</sequence>
<dbReference type="Proteomes" id="UP000265692">
    <property type="component" value="Unassembled WGS sequence"/>
</dbReference>
<dbReference type="SMART" id="SM00989">
    <property type="entry name" value="V4R"/>
    <property type="match status" value="1"/>
</dbReference>
<organism evidence="3 4">
    <name type="scientific">Ureibacillus yapensis</name>
    <dbReference type="NCBI Taxonomy" id="2304605"/>
    <lineage>
        <taxon>Bacteria</taxon>
        <taxon>Bacillati</taxon>
        <taxon>Bacillota</taxon>
        <taxon>Bacilli</taxon>
        <taxon>Bacillales</taxon>
        <taxon>Caryophanaceae</taxon>
        <taxon>Ureibacillus</taxon>
    </lineage>
</organism>
<comment type="caution">
    <text evidence="3">The sequence shown here is derived from an EMBL/GenBank/DDBJ whole genome shotgun (WGS) entry which is preliminary data.</text>
</comment>
<evidence type="ECO:0000313" key="4">
    <source>
        <dbReference type="Proteomes" id="UP000265692"/>
    </source>
</evidence>
<dbReference type="Pfam" id="PF02830">
    <property type="entry name" value="V4R"/>
    <property type="match status" value="1"/>
</dbReference>
<gene>
    <name evidence="3" type="ORF">D1B33_01150</name>
</gene>
<dbReference type="SUPFAM" id="SSF111126">
    <property type="entry name" value="Ligand-binding domain in the NO signalling and Golgi transport"/>
    <property type="match status" value="1"/>
</dbReference>
<evidence type="ECO:0000259" key="2">
    <source>
        <dbReference type="SMART" id="SM00989"/>
    </source>
</evidence>
<dbReference type="InterPro" id="IPR010523">
    <property type="entry name" value="XylR_N"/>
</dbReference>
<dbReference type="OrthoDB" id="154713at2"/>
<dbReference type="PANTHER" id="PTHR33744">
    <property type="entry name" value="CARBOHYDRATE DIACID REGULATOR"/>
    <property type="match status" value="1"/>
</dbReference>
<dbReference type="InterPro" id="IPR042070">
    <property type="entry name" value="PucR_C-HTH_sf"/>
</dbReference>
<dbReference type="InterPro" id="IPR025736">
    <property type="entry name" value="PucR_C-HTH_dom"/>
</dbReference>
<dbReference type="Pfam" id="PF13556">
    <property type="entry name" value="HTH_30"/>
    <property type="match status" value="1"/>
</dbReference>
<dbReference type="Gene3D" id="1.10.10.2840">
    <property type="entry name" value="PucR C-terminal helix-turn-helix domain"/>
    <property type="match status" value="1"/>
</dbReference>
<dbReference type="RefSeq" id="WP_118874493.1">
    <property type="nucleotide sequence ID" value="NZ_QWEI01000001.1"/>
</dbReference>
<accession>A0A396SSQ3</accession>
<protein>
    <recommendedName>
        <fullName evidence="2">4-vinyl reductase 4VR domain-containing protein</fullName>
    </recommendedName>
</protein>
<evidence type="ECO:0000313" key="3">
    <source>
        <dbReference type="EMBL" id="RHW39481.1"/>
    </source>
</evidence>